<accession>V9FQM2</accession>
<dbReference type="EMBL" id="ANIZ01000685">
    <property type="protein sequence ID" value="ETI53351.1"/>
    <property type="molecule type" value="Genomic_DNA"/>
</dbReference>
<dbReference type="Proteomes" id="UP000018721">
    <property type="component" value="Unassembled WGS sequence"/>
</dbReference>
<sequence>MKNVSSLKVTTVCVMSSGNRKRKADGAMSTVATCRQLLEQESSRDTEIQDLKAEVQRLTTTNDRLRQREQGFDADEALARLSTLWVTGDDGLLRSTLAGRGRSRTMKLRTVTLSNQPSKGPAGEEAKQGVQEARTPRKRGGSGYSSAVSDAGTDDTDEDKTQAITRRRKHRASLA</sequence>
<dbReference type="AlphaFoldDB" id="V9FQM2"/>
<proteinExistence type="predicted"/>
<name>V9FQM2_PHYNI</name>
<protein>
    <submittedName>
        <fullName evidence="2">Uncharacterized protein</fullName>
    </submittedName>
</protein>
<evidence type="ECO:0000313" key="3">
    <source>
        <dbReference type="Proteomes" id="UP000018721"/>
    </source>
</evidence>
<feature type="region of interest" description="Disordered" evidence="1">
    <location>
        <begin position="98"/>
        <end position="175"/>
    </location>
</feature>
<keyword evidence="3" id="KW-1185">Reference proteome</keyword>
<feature type="compositionally biased region" description="Basic residues" evidence="1">
    <location>
        <begin position="165"/>
        <end position="175"/>
    </location>
</feature>
<organism evidence="2 3">
    <name type="scientific">Phytophthora nicotianae P1569</name>
    <dbReference type="NCBI Taxonomy" id="1317065"/>
    <lineage>
        <taxon>Eukaryota</taxon>
        <taxon>Sar</taxon>
        <taxon>Stramenopiles</taxon>
        <taxon>Oomycota</taxon>
        <taxon>Peronosporomycetes</taxon>
        <taxon>Peronosporales</taxon>
        <taxon>Peronosporaceae</taxon>
        <taxon>Phytophthora</taxon>
    </lineage>
</organism>
<dbReference type="HOGENOM" id="CLU_1535505_0_0_1"/>
<gene>
    <name evidence="2" type="ORF">F443_03678</name>
</gene>
<evidence type="ECO:0000256" key="1">
    <source>
        <dbReference type="SAM" id="MobiDB-lite"/>
    </source>
</evidence>
<evidence type="ECO:0000313" key="2">
    <source>
        <dbReference type="EMBL" id="ETI53351.1"/>
    </source>
</evidence>
<comment type="caution">
    <text evidence="2">The sequence shown here is derived from an EMBL/GenBank/DDBJ whole genome shotgun (WGS) entry which is preliminary data.</text>
</comment>
<dbReference type="OrthoDB" id="10382131at2759"/>
<reference evidence="2 3" key="1">
    <citation type="submission" date="2013-11" db="EMBL/GenBank/DDBJ databases">
        <title>The Genome Sequence of Phytophthora parasitica P1569.</title>
        <authorList>
            <consortium name="The Broad Institute Genomics Platform"/>
            <person name="Russ C."/>
            <person name="Tyler B."/>
            <person name="Panabieres F."/>
            <person name="Shan W."/>
            <person name="Tripathy S."/>
            <person name="Grunwald N."/>
            <person name="Machado M."/>
            <person name="Johnson C.S."/>
            <person name="Arredondo F."/>
            <person name="Hong C."/>
            <person name="Coffey M."/>
            <person name="Young S.K."/>
            <person name="Zeng Q."/>
            <person name="Gargeya S."/>
            <person name="Fitzgerald M."/>
            <person name="Abouelleil A."/>
            <person name="Alvarado L."/>
            <person name="Chapman S.B."/>
            <person name="Gainer-Dewar J."/>
            <person name="Goldberg J."/>
            <person name="Griggs A."/>
            <person name="Gujja S."/>
            <person name="Hansen M."/>
            <person name="Howarth C."/>
            <person name="Imamovic A."/>
            <person name="Ireland A."/>
            <person name="Larimer J."/>
            <person name="McCowan C."/>
            <person name="Murphy C."/>
            <person name="Pearson M."/>
            <person name="Poon T.W."/>
            <person name="Priest M."/>
            <person name="Roberts A."/>
            <person name="Saif S."/>
            <person name="Shea T."/>
            <person name="Sykes S."/>
            <person name="Wortman J."/>
            <person name="Nusbaum C."/>
            <person name="Birren B."/>
        </authorList>
    </citation>
    <scope>NUCLEOTIDE SEQUENCE [LARGE SCALE GENOMIC DNA]</scope>
    <source>
        <strain evidence="2 3">P1569</strain>
    </source>
</reference>